<dbReference type="Proteomes" id="UP000002945">
    <property type="component" value="Unassembled WGS sequence"/>
</dbReference>
<reference evidence="1 2" key="1">
    <citation type="journal article" date="2011" name="J. Bacteriol.">
        <title>Genome sequence of the algicidal bacterium Kordia algicida OT-1.</title>
        <authorList>
            <person name="Lee H.S."/>
            <person name="Kang S.G."/>
            <person name="Kwon K.K."/>
            <person name="Lee J.H."/>
            <person name="Kim S.J."/>
        </authorList>
    </citation>
    <scope>NUCLEOTIDE SEQUENCE [LARGE SCALE GENOMIC DNA]</scope>
    <source>
        <strain evidence="1 2">OT-1</strain>
    </source>
</reference>
<dbReference type="HOGENOM" id="CLU_3252960_0_0_10"/>
<keyword evidence="2" id="KW-1185">Reference proteome</keyword>
<dbReference type="STRING" id="391587.KAOT1_10196"/>
<proteinExistence type="predicted"/>
<dbReference type="AlphaFoldDB" id="A9EAQ7"/>
<organism evidence="1 2">
    <name type="scientific">Kordia algicida OT-1</name>
    <dbReference type="NCBI Taxonomy" id="391587"/>
    <lineage>
        <taxon>Bacteria</taxon>
        <taxon>Pseudomonadati</taxon>
        <taxon>Bacteroidota</taxon>
        <taxon>Flavobacteriia</taxon>
        <taxon>Flavobacteriales</taxon>
        <taxon>Flavobacteriaceae</taxon>
        <taxon>Kordia</taxon>
    </lineage>
</organism>
<evidence type="ECO:0000313" key="2">
    <source>
        <dbReference type="Proteomes" id="UP000002945"/>
    </source>
</evidence>
<evidence type="ECO:0000313" key="1">
    <source>
        <dbReference type="EMBL" id="EDP94525.1"/>
    </source>
</evidence>
<dbReference type="EMBL" id="ABIB01000016">
    <property type="protein sequence ID" value="EDP94525.1"/>
    <property type="molecule type" value="Genomic_DNA"/>
</dbReference>
<comment type="caution">
    <text evidence="1">The sequence shown here is derived from an EMBL/GenBank/DDBJ whole genome shotgun (WGS) entry which is preliminary data.</text>
</comment>
<sequence>MPSEVPTEPVKTKKTQRTAHDACTIIATCYCSLTCPEKCDEC</sequence>
<accession>A9EAQ7</accession>
<protein>
    <submittedName>
        <fullName evidence="1">Uncharacterized protein</fullName>
    </submittedName>
</protein>
<name>A9EAQ7_9FLAO</name>
<gene>
    <name evidence="1" type="ORF">KAOT1_10196</name>
</gene>